<keyword evidence="10" id="KW-1185">Reference proteome</keyword>
<dbReference type="Proteomes" id="UP000015101">
    <property type="component" value="Unassembled WGS sequence"/>
</dbReference>
<evidence type="ECO:0000256" key="3">
    <source>
        <dbReference type="ARBA" id="ARBA00022801"/>
    </source>
</evidence>
<dbReference type="STRING" id="6412.T1FHA3"/>
<dbReference type="Pfam" id="PF08696">
    <property type="entry name" value="Dna2"/>
    <property type="match status" value="1"/>
</dbReference>
<dbReference type="GeneID" id="20208202"/>
<dbReference type="HOGENOM" id="CLU_804827_0_0_1"/>
<dbReference type="RefSeq" id="XP_009029784.1">
    <property type="nucleotide sequence ID" value="XM_009031536.1"/>
</dbReference>
<evidence type="ECO:0000313" key="9">
    <source>
        <dbReference type="EnsemblMetazoa" id="HelroP181752"/>
    </source>
</evidence>
<feature type="compositionally biased region" description="Acidic residues" evidence="6">
    <location>
        <begin position="130"/>
        <end position="144"/>
    </location>
</feature>
<dbReference type="CTD" id="20208202"/>
<dbReference type="InterPro" id="IPR014808">
    <property type="entry name" value="DNA_replication_fac_Dna2_N"/>
</dbReference>
<evidence type="ECO:0000259" key="7">
    <source>
        <dbReference type="Pfam" id="PF08696"/>
    </source>
</evidence>
<dbReference type="GO" id="GO:0046872">
    <property type="term" value="F:metal ion binding"/>
    <property type="evidence" value="ECO:0007669"/>
    <property type="project" value="UniProtKB-KW"/>
</dbReference>
<dbReference type="AlphaFoldDB" id="T1FHA3"/>
<evidence type="ECO:0000313" key="10">
    <source>
        <dbReference type="Proteomes" id="UP000015101"/>
    </source>
</evidence>
<reference evidence="8 10" key="2">
    <citation type="journal article" date="2013" name="Nature">
        <title>Insights into bilaterian evolution from three spiralian genomes.</title>
        <authorList>
            <person name="Simakov O."/>
            <person name="Marletaz F."/>
            <person name="Cho S.J."/>
            <person name="Edsinger-Gonzales E."/>
            <person name="Havlak P."/>
            <person name="Hellsten U."/>
            <person name="Kuo D.H."/>
            <person name="Larsson T."/>
            <person name="Lv J."/>
            <person name="Arendt D."/>
            <person name="Savage R."/>
            <person name="Osoegawa K."/>
            <person name="de Jong P."/>
            <person name="Grimwood J."/>
            <person name="Chapman J.A."/>
            <person name="Shapiro H."/>
            <person name="Aerts A."/>
            <person name="Otillar R.P."/>
            <person name="Terry A.Y."/>
            <person name="Boore J.L."/>
            <person name="Grigoriev I.V."/>
            <person name="Lindberg D.R."/>
            <person name="Seaver E.C."/>
            <person name="Weisblat D.A."/>
            <person name="Putnam N.H."/>
            <person name="Rokhsar D.S."/>
        </authorList>
    </citation>
    <scope>NUCLEOTIDE SEQUENCE</scope>
</reference>
<keyword evidence="1" id="KW-0479">Metal-binding</keyword>
<evidence type="ECO:0000256" key="6">
    <source>
        <dbReference type="SAM" id="MobiDB-lite"/>
    </source>
</evidence>
<dbReference type="eggNOG" id="KOG1805">
    <property type="taxonomic scope" value="Eukaryota"/>
</dbReference>
<dbReference type="EMBL" id="AMQM01007793">
    <property type="status" value="NOT_ANNOTATED_CDS"/>
    <property type="molecule type" value="Genomic_DNA"/>
</dbReference>
<dbReference type="GO" id="GO:0004386">
    <property type="term" value="F:helicase activity"/>
    <property type="evidence" value="ECO:0007669"/>
    <property type="project" value="UniProtKB-KW"/>
</dbReference>
<keyword evidence="3" id="KW-0378">Hydrolase</keyword>
<evidence type="ECO:0000256" key="1">
    <source>
        <dbReference type="ARBA" id="ARBA00022723"/>
    </source>
</evidence>
<reference evidence="10" key="1">
    <citation type="submission" date="2012-12" db="EMBL/GenBank/DDBJ databases">
        <authorList>
            <person name="Hellsten U."/>
            <person name="Grimwood J."/>
            <person name="Chapman J.A."/>
            <person name="Shapiro H."/>
            <person name="Aerts A."/>
            <person name="Otillar R.P."/>
            <person name="Terry A.Y."/>
            <person name="Boore J.L."/>
            <person name="Simakov O."/>
            <person name="Marletaz F."/>
            <person name="Cho S.-J."/>
            <person name="Edsinger-Gonzales E."/>
            <person name="Havlak P."/>
            <person name="Kuo D.-H."/>
            <person name="Larsson T."/>
            <person name="Lv J."/>
            <person name="Arendt D."/>
            <person name="Savage R."/>
            <person name="Osoegawa K."/>
            <person name="de Jong P."/>
            <person name="Lindberg D.R."/>
            <person name="Seaver E.C."/>
            <person name="Weisblat D.A."/>
            <person name="Putnam N.H."/>
            <person name="Grigoriev I.V."/>
            <person name="Rokhsar D.S."/>
        </authorList>
    </citation>
    <scope>NUCLEOTIDE SEQUENCE</scope>
</reference>
<dbReference type="KEGG" id="hro:HELRODRAFT_181752"/>
<keyword evidence="5" id="KW-0067">ATP-binding</keyword>
<dbReference type="EnsemblMetazoa" id="HelroT181752">
    <property type="protein sequence ID" value="HelroP181752"/>
    <property type="gene ID" value="HelroG181752"/>
</dbReference>
<proteinExistence type="predicted"/>
<dbReference type="EMBL" id="KB097667">
    <property type="protein sequence ID" value="ESN92132.1"/>
    <property type="molecule type" value="Genomic_DNA"/>
</dbReference>
<evidence type="ECO:0000256" key="5">
    <source>
        <dbReference type="ARBA" id="ARBA00022840"/>
    </source>
</evidence>
<feature type="region of interest" description="Disordered" evidence="6">
    <location>
        <begin position="72"/>
        <end position="92"/>
    </location>
</feature>
<evidence type="ECO:0000256" key="4">
    <source>
        <dbReference type="ARBA" id="ARBA00022806"/>
    </source>
</evidence>
<dbReference type="GO" id="GO:0016787">
    <property type="term" value="F:hydrolase activity"/>
    <property type="evidence" value="ECO:0007669"/>
    <property type="project" value="UniProtKB-KW"/>
</dbReference>
<keyword evidence="4" id="KW-0347">Helicase</keyword>
<sequence length="345" mass="38525">MADCSNSSSNGSANVFNDEDIIPGTPDILLNESRRRKMSNGRSFLSSSRLLQHLGKPLDEAEGETRRKKLYSKFNKPKSMENRLKEIKQRNQKSKDFKLETANLALLIKANGNYGDDILNNYNINHDAKDGDDDDKNDGSDDDDSMSKDDGVDYSGRDIVVGCDNDANDDDDDDVVNPDDDPVCYKYGRHRVISVESSKECLALDLKCFKTGSLRKALLYGFWTDTRVKAGNCVNVIGRFDENSECRITDQENFIVVSPDILVSGTSVTSAVTCLRKMVLSDKFKHTNTGKLPSMLHGTISNYHNNNTTTTPDIRTIAEEIISRRDHMIEMFALGVQLGEAVAHY</sequence>
<evidence type="ECO:0000256" key="2">
    <source>
        <dbReference type="ARBA" id="ARBA00022741"/>
    </source>
</evidence>
<accession>T1FHA3</accession>
<gene>
    <name evidence="9" type="primary">20208202</name>
    <name evidence="8" type="ORF">HELRODRAFT_181752</name>
</gene>
<reference evidence="9" key="3">
    <citation type="submission" date="2015-06" db="UniProtKB">
        <authorList>
            <consortium name="EnsemblMetazoa"/>
        </authorList>
    </citation>
    <scope>IDENTIFICATION</scope>
</reference>
<feature type="region of interest" description="Disordered" evidence="6">
    <location>
        <begin position="127"/>
        <end position="156"/>
    </location>
</feature>
<feature type="domain" description="DNA replication factor Dna2 N-terminal" evidence="7">
    <location>
        <begin position="211"/>
        <end position="342"/>
    </location>
</feature>
<keyword evidence="2" id="KW-0547">Nucleotide-binding</keyword>
<organism evidence="9 10">
    <name type="scientific">Helobdella robusta</name>
    <name type="common">Californian leech</name>
    <dbReference type="NCBI Taxonomy" id="6412"/>
    <lineage>
        <taxon>Eukaryota</taxon>
        <taxon>Metazoa</taxon>
        <taxon>Spiralia</taxon>
        <taxon>Lophotrochozoa</taxon>
        <taxon>Annelida</taxon>
        <taxon>Clitellata</taxon>
        <taxon>Hirudinea</taxon>
        <taxon>Rhynchobdellida</taxon>
        <taxon>Glossiphoniidae</taxon>
        <taxon>Helobdella</taxon>
    </lineage>
</organism>
<evidence type="ECO:0000313" key="8">
    <source>
        <dbReference type="EMBL" id="ESN92132.1"/>
    </source>
</evidence>
<dbReference type="OrthoDB" id="6157302at2759"/>
<dbReference type="GO" id="GO:0005524">
    <property type="term" value="F:ATP binding"/>
    <property type="evidence" value="ECO:0007669"/>
    <property type="project" value="UniProtKB-KW"/>
</dbReference>
<dbReference type="InParanoid" id="T1FHA3"/>
<feature type="compositionally biased region" description="Basic and acidic residues" evidence="6">
    <location>
        <begin position="78"/>
        <end position="92"/>
    </location>
</feature>
<name>T1FHA3_HELRO</name>
<protein>
    <recommendedName>
        <fullName evidence="7">DNA replication factor Dna2 N-terminal domain-containing protein</fullName>
    </recommendedName>
</protein>